<dbReference type="AlphaFoldDB" id="A0A8J6Y0N5"/>
<feature type="transmembrane region" description="Helical" evidence="1">
    <location>
        <begin position="46"/>
        <end position="64"/>
    </location>
</feature>
<keyword evidence="1" id="KW-0472">Membrane</keyword>
<keyword evidence="1" id="KW-1133">Transmembrane helix</keyword>
<evidence type="ECO:0008006" key="4">
    <source>
        <dbReference type="Google" id="ProtNLM"/>
    </source>
</evidence>
<dbReference type="EMBL" id="JACXWA010000078">
    <property type="protein sequence ID" value="MBD3870656.1"/>
    <property type="molecule type" value="Genomic_DNA"/>
</dbReference>
<protein>
    <recommendedName>
        <fullName evidence="4">DUF2231 domain-containing protein</fullName>
    </recommendedName>
</protein>
<organism evidence="2 3">
    <name type="scientific">Candidatus Sulfomarinibacter kjeldsenii</name>
    <dbReference type="NCBI Taxonomy" id="2885994"/>
    <lineage>
        <taxon>Bacteria</taxon>
        <taxon>Pseudomonadati</taxon>
        <taxon>Acidobacteriota</taxon>
        <taxon>Thermoanaerobaculia</taxon>
        <taxon>Thermoanaerobaculales</taxon>
        <taxon>Candidatus Sulfomarinibacteraceae</taxon>
        <taxon>Candidatus Sulfomarinibacter</taxon>
    </lineage>
</organism>
<proteinExistence type="predicted"/>
<evidence type="ECO:0000256" key="1">
    <source>
        <dbReference type="SAM" id="Phobius"/>
    </source>
</evidence>
<feature type="transmembrane region" description="Helical" evidence="1">
    <location>
        <begin position="85"/>
        <end position="105"/>
    </location>
</feature>
<gene>
    <name evidence="2" type="ORF">IFJ97_04780</name>
</gene>
<reference evidence="2 3" key="1">
    <citation type="submission" date="2020-08" db="EMBL/GenBank/DDBJ databases">
        <title>Acidobacteriota in marine sediments use diverse sulfur dissimilation pathways.</title>
        <authorList>
            <person name="Wasmund K."/>
        </authorList>
    </citation>
    <scope>NUCLEOTIDE SEQUENCE [LARGE SCALE GENOMIC DNA]</scope>
    <source>
        <strain evidence="2">MAG AM3-A</strain>
    </source>
</reference>
<keyword evidence="1" id="KW-0812">Transmembrane</keyword>
<evidence type="ECO:0000313" key="2">
    <source>
        <dbReference type="EMBL" id="MBD3870656.1"/>
    </source>
</evidence>
<accession>A0A8J6Y0N5</accession>
<comment type="caution">
    <text evidence="2">The sequence shown here is derived from an EMBL/GenBank/DDBJ whole genome shotgun (WGS) entry which is preliminary data.</text>
</comment>
<evidence type="ECO:0000313" key="3">
    <source>
        <dbReference type="Proteomes" id="UP000598633"/>
    </source>
</evidence>
<feature type="transmembrane region" description="Helical" evidence="1">
    <location>
        <begin position="12"/>
        <end position="34"/>
    </location>
</feature>
<name>A0A8J6Y0N5_9BACT</name>
<feature type="transmembrane region" description="Helical" evidence="1">
    <location>
        <begin position="111"/>
        <end position="135"/>
    </location>
</feature>
<dbReference type="Proteomes" id="UP000598633">
    <property type="component" value="Unassembled WGS sequence"/>
</dbReference>
<sequence length="184" mass="19840">MDHQPVHLHSMLVHAVIAFAPLAAVSFVLDASAATVGGIDAEVWRLLLWLALFGILIVALPATLTGISERNHMYANWPPSHRAKLVLSFVLVAMVSAEIVWLWTGSGGRGLISWLGLAIVAGNNAVALALSYYGLRITLGRQSIGSTSYVPDMDREPPFDILDLVAEHAHEAPKMIDIQKEGGE</sequence>